<reference evidence="4 5" key="1">
    <citation type="submission" date="2018-03" db="EMBL/GenBank/DDBJ databases">
        <title>Aquarubrobacter algicola gen. nov., sp. nov., a novel actinobacterium isolated from shallow eutrophic lake during the end of cyanobacterial harmful algal blooms.</title>
        <authorList>
            <person name="Chun S.J."/>
        </authorList>
    </citation>
    <scope>NUCLEOTIDE SEQUENCE [LARGE SCALE GENOMIC DNA]</scope>
    <source>
        <strain evidence="4 5">Seoho-28</strain>
    </source>
</reference>
<dbReference type="PANTHER" id="PTHR43788:SF6">
    <property type="entry name" value="DNA HELICASE B"/>
    <property type="match status" value="1"/>
</dbReference>
<dbReference type="CDD" id="cd17933">
    <property type="entry name" value="DEXSc_RecD-like"/>
    <property type="match status" value="1"/>
</dbReference>
<dbReference type="RefSeq" id="WP_107571374.1">
    <property type="nucleotide sequence ID" value="NZ_PYYB01000006.1"/>
</dbReference>
<gene>
    <name evidence="4" type="ORF">C7Y72_22035</name>
</gene>
<dbReference type="InterPro" id="IPR050534">
    <property type="entry name" value="Coronavir_polyprotein_1ab"/>
</dbReference>
<accession>A0A2T4UB74</accession>
<dbReference type="SUPFAM" id="SSF55464">
    <property type="entry name" value="Origin of replication-binding domain, RBD-like"/>
    <property type="match status" value="1"/>
</dbReference>
<keyword evidence="2" id="KW-0067">ATP-binding</keyword>
<dbReference type="Pfam" id="PF08751">
    <property type="entry name" value="TrwC"/>
    <property type="match status" value="1"/>
</dbReference>
<protein>
    <recommendedName>
        <fullName evidence="3">TrwC relaxase domain-containing protein</fullName>
    </recommendedName>
</protein>
<dbReference type="OrthoDB" id="4524286at2"/>
<evidence type="ECO:0000256" key="2">
    <source>
        <dbReference type="ARBA" id="ARBA00022840"/>
    </source>
</evidence>
<dbReference type="SUPFAM" id="SSF52540">
    <property type="entry name" value="P-loop containing nucleoside triphosphate hydrolases"/>
    <property type="match status" value="2"/>
</dbReference>
<sequence length="731" mass="79234">MLSLGKIGAAPDAGRYYVRQVASGAEDYYAGVGEAPGEWTGSGSEDLGLRGQVPEDGVTRLLAAQHPATGKQLRTELKPGSVAGFDLCFKAPKSVGLVFGIAEEDVSAQVRDGHEAAVREALGYLEREACIVRRGKGGAVQLRGRGFVAAAFRHRTSRAGDPLLHTHVVVANQAQGPDGRWTALFGRAIYAHAKTAGYVYQAALREELSDRLGVRWQPVRSGTADIEGVSRSAVEAFSRRRAEILATMDERGEHTARAAQVAALDTRRTKPHDVDHRSLREEWRERARACGIRERDIPALLHREPAPLLTPADIESEIRRLLGPEGLTAQASSFDRRDVVRAFAEHARAGAASQDVERRAELLLARPEIAGLDDGRWTTHELLETEKRLLDAASRTTDRCDAASPAETTERAIRDRPTLSDEQVDAVRQITSGPGSVQVLRAPAGTGKTFALDAARDAWEQAGVPVLGCALSARAACELRDQAALPTTTIARLRLALDGSARLQPGSVLIVDEAGMVGTRDLAALTDAALQANGRIVLVGDDRQLPEIDAGGAFRALAEQGPTSELHEVRRQSEPWDRDALAQLRNGKVEDFVRAYLEHDRVVLAPTAPGARDALVQDWWTDREEHGGSSLMLANRRSDVADLNARARQHLRAAGQLGPDALTTEDRAFAVGDRVITTHNDRRLGVHNGQAGQLERADRTGVLIRLDDHSELKLPAHYAHEVEFPRFGGQG</sequence>
<keyword evidence="5" id="KW-1185">Reference proteome</keyword>
<dbReference type="Pfam" id="PF13604">
    <property type="entry name" value="AAA_30"/>
    <property type="match status" value="1"/>
</dbReference>
<comment type="caution">
    <text evidence="4">The sequence shown here is derived from an EMBL/GenBank/DDBJ whole genome shotgun (WGS) entry which is preliminary data.</text>
</comment>
<dbReference type="Gene3D" id="2.30.30.940">
    <property type="match status" value="1"/>
</dbReference>
<dbReference type="Proteomes" id="UP000240739">
    <property type="component" value="Unassembled WGS sequence"/>
</dbReference>
<dbReference type="EMBL" id="PYYB01000006">
    <property type="protein sequence ID" value="PTL54099.1"/>
    <property type="molecule type" value="Genomic_DNA"/>
</dbReference>
<evidence type="ECO:0000313" key="4">
    <source>
        <dbReference type="EMBL" id="PTL54099.1"/>
    </source>
</evidence>
<name>A0A2T4UB74_9ACTN</name>
<dbReference type="InterPro" id="IPR014862">
    <property type="entry name" value="TrwC"/>
</dbReference>
<evidence type="ECO:0000256" key="1">
    <source>
        <dbReference type="ARBA" id="ARBA00022741"/>
    </source>
</evidence>
<dbReference type="Gene3D" id="3.40.50.300">
    <property type="entry name" value="P-loop containing nucleotide triphosphate hydrolases"/>
    <property type="match status" value="1"/>
</dbReference>
<proteinExistence type="predicted"/>
<feature type="non-terminal residue" evidence="4">
    <location>
        <position position="731"/>
    </location>
</feature>
<evidence type="ECO:0000313" key="5">
    <source>
        <dbReference type="Proteomes" id="UP000240739"/>
    </source>
</evidence>
<dbReference type="NCBIfam" id="NF041492">
    <property type="entry name" value="MobF"/>
    <property type="match status" value="1"/>
</dbReference>
<organism evidence="4 5">
    <name type="scientific">Paraconexibacter algicola</name>
    <dbReference type="NCBI Taxonomy" id="2133960"/>
    <lineage>
        <taxon>Bacteria</taxon>
        <taxon>Bacillati</taxon>
        <taxon>Actinomycetota</taxon>
        <taxon>Thermoleophilia</taxon>
        <taxon>Solirubrobacterales</taxon>
        <taxon>Paraconexibacteraceae</taxon>
        <taxon>Paraconexibacter</taxon>
    </lineage>
</organism>
<evidence type="ECO:0000259" key="3">
    <source>
        <dbReference type="Pfam" id="PF08751"/>
    </source>
</evidence>
<dbReference type="NCBIfam" id="TIGR02686">
    <property type="entry name" value="relax_trwC"/>
    <property type="match status" value="1"/>
</dbReference>
<dbReference type="GO" id="GO:0003678">
    <property type="term" value="F:DNA helicase activity"/>
    <property type="evidence" value="ECO:0007669"/>
    <property type="project" value="UniProtKB-ARBA"/>
</dbReference>
<dbReference type="GO" id="GO:0005524">
    <property type="term" value="F:ATP binding"/>
    <property type="evidence" value="ECO:0007669"/>
    <property type="project" value="UniProtKB-KW"/>
</dbReference>
<dbReference type="InterPro" id="IPR027417">
    <property type="entry name" value="P-loop_NTPase"/>
</dbReference>
<feature type="domain" description="TrwC relaxase" evidence="3">
    <location>
        <begin position="12"/>
        <end position="289"/>
    </location>
</feature>
<dbReference type="PANTHER" id="PTHR43788">
    <property type="entry name" value="DNA2/NAM7 HELICASE FAMILY MEMBER"/>
    <property type="match status" value="1"/>
</dbReference>
<dbReference type="AlphaFoldDB" id="A0A2T4UB74"/>
<dbReference type="InterPro" id="IPR014059">
    <property type="entry name" value="TraI/TrwC_relax"/>
</dbReference>
<keyword evidence="1" id="KW-0547">Nucleotide-binding</keyword>